<dbReference type="InterPro" id="IPR044961">
    <property type="entry name" value="MS5/SDI1"/>
</dbReference>
<comment type="subcellular location">
    <subcellularLocation>
        <location evidence="1">Nucleus</location>
    </subcellularLocation>
</comment>
<organism evidence="9 10">
    <name type="scientific">Eruca vesicaria subsp. sativa</name>
    <name type="common">Garden rocket</name>
    <name type="synonym">Eruca sativa</name>
    <dbReference type="NCBI Taxonomy" id="29727"/>
    <lineage>
        <taxon>Eukaryota</taxon>
        <taxon>Viridiplantae</taxon>
        <taxon>Streptophyta</taxon>
        <taxon>Embryophyta</taxon>
        <taxon>Tracheophyta</taxon>
        <taxon>Spermatophyta</taxon>
        <taxon>Magnoliopsida</taxon>
        <taxon>eudicotyledons</taxon>
        <taxon>Gunneridae</taxon>
        <taxon>Pentapetalae</taxon>
        <taxon>rosids</taxon>
        <taxon>malvids</taxon>
        <taxon>Brassicales</taxon>
        <taxon>Brassicaceae</taxon>
        <taxon>Brassiceae</taxon>
        <taxon>Eruca</taxon>
    </lineage>
</organism>
<evidence type="ECO:0000256" key="4">
    <source>
        <dbReference type="ARBA" id="ARBA00023054"/>
    </source>
</evidence>
<comment type="caution">
    <text evidence="9">The sequence shown here is derived from an EMBL/GenBank/DDBJ whole genome shotgun (WGS) entry which is preliminary data.</text>
</comment>
<evidence type="ECO:0000256" key="3">
    <source>
        <dbReference type="ARBA" id="ARBA00022803"/>
    </source>
</evidence>
<gene>
    <name evidence="9" type="ORF">ERUC_LOCUS30947</name>
</gene>
<feature type="region of interest" description="Disordered" evidence="8">
    <location>
        <begin position="426"/>
        <end position="454"/>
    </location>
</feature>
<reference evidence="9 10" key="1">
    <citation type="submission" date="2022-03" db="EMBL/GenBank/DDBJ databases">
        <authorList>
            <person name="Macdonald S."/>
            <person name="Ahmed S."/>
            <person name="Newling K."/>
        </authorList>
    </citation>
    <scope>NUCLEOTIDE SEQUENCE [LARGE SCALE GENOMIC DNA]</scope>
</reference>
<dbReference type="SUPFAM" id="SSF48452">
    <property type="entry name" value="TPR-like"/>
    <property type="match status" value="1"/>
</dbReference>
<dbReference type="InterPro" id="IPR019734">
    <property type="entry name" value="TPR_rpt"/>
</dbReference>
<feature type="compositionally biased region" description="Basic and acidic residues" evidence="8">
    <location>
        <begin position="444"/>
        <end position="454"/>
    </location>
</feature>
<evidence type="ECO:0000256" key="2">
    <source>
        <dbReference type="ARBA" id="ARBA00022737"/>
    </source>
</evidence>
<keyword evidence="2" id="KW-0677">Repeat</keyword>
<keyword evidence="4" id="KW-0175">Coiled coil</keyword>
<evidence type="ECO:0000313" key="10">
    <source>
        <dbReference type="Proteomes" id="UP001642260"/>
    </source>
</evidence>
<accession>A0ABC8L100</accession>
<feature type="repeat" description="TPR" evidence="7">
    <location>
        <begin position="213"/>
        <end position="246"/>
    </location>
</feature>
<dbReference type="PANTHER" id="PTHR36326">
    <property type="entry name" value="PROTEIN POLLENLESS 3-LIKE 2"/>
    <property type="match status" value="1"/>
</dbReference>
<dbReference type="EMBL" id="CAKOAT010411821">
    <property type="protein sequence ID" value="CAH8368324.1"/>
    <property type="molecule type" value="Genomic_DNA"/>
</dbReference>
<dbReference type="AlphaFoldDB" id="A0ABC8L100"/>
<dbReference type="InterPro" id="IPR011990">
    <property type="entry name" value="TPR-like_helical_dom_sf"/>
</dbReference>
<evidence type="ECO:0000256" key="7">
    <source>
        <dbReference type="PROSITE-ProRule" id="PRU00339"/>
    </source>
</evidence>
<feature type="region of interest" description="Disordered" evidence="8">
    <location>
        <begin position="328"/>
        <end position="349"/>
    </location>
</feature>
<keyword evidence="5" id="KW-0539">Nucleus</keyword>
<evidence type="ECO:0000256" key="8">
    <source>
        <dbReference type="SAM" id="MobiDB-lite"/>
    </source>
</evidence>
<keyword evidence="3 7" id="KW-0802">TPR repeat</keyword>
<dbReference type="PANTHER" id="PTHR36326:SF10">
    <property type="entry name" value="PROTEIN POLLENLESS 3"/>
    <property type="match status" value="1"/>
</dbReference>
<evidence type="ECO:0000256" key="5">
    <source>
        <dbReference type="ARBA" id="ARBA00023242"/>
    </source>
</evidence>
<comment type="similarity">
    <text evidence="6">Belongs to the MS5 protein family.</text>
</comment>
<evidence type="ECO:0000313" key="9">
    <source>
        <dbReference type="EMBL" id="CAH8368324.1"/>
    </source>
</evidence>
<dbReference type="PROSITE" id="PS50005">
    <property type="entry name" value="TPR"/>
    <property type="match status" value="1"/>
</dbReference>
<evidence type="ECO:0000256" key="1">
    <source>
        <dbReference type="ARBA" id="ARBA00004123"/>
    </source>
</evidence>
<evidence type="ECO:0000256" key="6">
    <source>
        <dbReference type="ARBA" id="ARBA00025750"/>
    </source>
</evidence>
<dbReference type="Proteomes" id="UP001642260">
    <property type="component" value="Unassembled WGS sequence"/>
</dbReference>
<feature type="compositionally biased region" description="Basic and acidic residues" evidence="8">
    <location>
        <begin position="32"/>
        <end position="45"/>
    </location>
</feature>
<dbReference type="Gene3D" id="1.25.40.10">
    <property type="entry name" value="Tetratricopeptide repeat domain"/>
    <property type="match status" value="1"/>
</dbReference>
<feature type="region of interest" description="Disordered" evidence="8">
    <location>
        <begin position="15"/>
        <end position="45"/>
    </location>
</feature>
<sequence>MCPFEVRRAPPGVYWTPPPARRTDHAAAMTMSERRRPPSSEKPDPFHIVHKVPSGDSPYVRAKHAQLVSKDPNRAISLFWAAINAGDRVDSALKDMAVVMKQLDRSDEGIEAIKSFRYLCPFEAQDSIDNLLLELYKKSGRIQEEAELLEHKLKVLEQGNGFGGRIVRAKRVQGKHVTMTIEQEKARYQDLSLLISVSTLTLELTFLFLFERFRTLGNLGWVHLQLHNYGIAEQYYRRALCLEPDKNKQCNLAICLMRMGRITEAKSLIDSVRDSAAESESGDEPFSKSYDRAVEMLAEVESKDPEGVGLSDKFYAGCSFANGTMKENKAPRNANRNHSHVPPSPASVRQNSAGLFTQPRGCKLDQRNGVNEEETAGAARKLLFDRSERVKILKRGEEEPMKGKKLDQNMIHDLHEYIKDTADCTKSASKKSWADMAEEEDEERVQSELKTAET</sequence>
<name>A0ABC8L100_ERUVS</name>
<keyword evidence="10" id="KW-1185">Reference proteome</keyword>
<protein>
    <submittedName>
        <fullName evidence="9">Uncharacterized protein</fullName>
    </submittedName>
</protein>
<dbReference type="GO" id="GO:0005634">
    <property type="term" value="C:nucleus"/>
    <property type="evidence" value="ECO:0007669"/>
    <property type="project" value="UniProtKB-SubCell"/>
</dbReference>
<proteinExistence type="inferred from homology"/>